<dbReference type="InterPro" id="IPR036866">
    <property type="entry name" value="RibonucZ/Hydroxyglut_hydro"/>
</dbReference>
<keyword evidence="3" id="KW-1185">Reference proteome</keyword>
<feature type="domain" description="Metallo-beta-lactamase" evidence="1">
    <location>
        <begin position="14"/>
        <end position="221"/>
    </location>
</feature>
<sequence>MITQADPYTLEWFGATTFRLRACGLTLFLDTWLERPSNIDSYLRIDDVDHADYIFISHAHFDHLPGCDRLAKKTGAIVIANGEAINMLREAGVAEEQLIPVAGGERIPLFARDIWEAARRNEVPTAPGPPGAPILPDPSLAAMDVHAWPSLHCLHADLTDTMDTATVYTGSSQYACTIDITRGMRYGLLRMGDILPAEERNHMKPFIDYISDRKQNVMSAFDGGQMTFSFHMGQRTLMWNSHLGGYQGILEKLEPKPDILIQSVAGRANIDGRPYDGSAAEAVLDICRWLKEPPQIIWCLHDEAPIKPFRVDVTAATKLVENNTRSKVKKLVHGRQYRLFENAEATDLDA</sequence>
<dbReference type="Gene3D" id="3.60.15.10">
    <property type="entry name" value="Ribonuclease Z/Hydroxyacylglutathione hydrolase-like"/>
    <property type="match status" value="1"/>
</dbReference>
<dbReference type="PANTHER" id="PTHR43546:SF3">
    <property type="entry name" value="UPF0173 METAL-DEPENDENT HYDROLASE MJ1163"/>
    <property type="match status" value="1"/>
</dbReference>
<dbReference type="GeneID" id="27327104"/>
<accession>A0A0D2C7B6</accession>
<gene>
    <name evidence="2" type="ORF">PV08_00021</name>
</gene>
<dbReference type="SMART" id="SM00849">
    <property type="entry name" value="Lactamase_B"/>
    <property type="match status" value="1"/>
</dbReference>
<dbReference type="OrthoDB" id="4311043at2759"/>
<proteinExistence type="predicted"/>
<dbReference type="Pfam" id="PF12706">
    <property type="entry name" value="Lactamase_B_2"/>
    <property type="match status" value="1"/>
</dbReference>
<dbReference type="PANTHER" id="PTHR43546">
    <property type="entry name" value="UPF0173 METAL-DEPENDENT HYDROLASE MJ1163-RELATED"/>
    <property type="match status" value="1"/>
</dbReference>
<dbReference type="STRING" id="91928.A0A0D2C7B6"/>
<evidence type="ECO:0000313" key="3">
    <source>
        <dbReference type="Proteomes" id="UP000053328"/>
    </source>
</evidence>
<name>A0A0D2C7B6_9EURO</name>
<evidence type="ECO:0000313" key="2">
    <source>
        <dbReference type="EMBL" id="KIW19449.1"/>
    </source>
</evidence>
<organism evidence="2 3">
    <name type="scientific">Exophiala spinifera</name>
    <dbReference type="NCBI Taxonomy" id="91928"/>
    <lineage>
        <taxon>Eukaryota</taxon>
        <taxon>Fungi</taxon>
        <taxon>Dikarya</taxon>
        <taxon>Ascomycota</taxon>
        <taxon>Pezizomycotina</taxon>
        <taxon>Eurotiomycetes</taxon>
        <taxon>Chaetothyriomycetidae</taxon>
        <taxon>Chaetothyriales</taxon>
        <taxon>Herpotrichiellaceae</taxon>
        <taxon>Exophiala</taxon>
    </lineage>
</organism>
<dbReference type="InterPro" id="IPR050114">
    <property type="entry name" value="UPF0173_UPF0282_UlaG_hydrolase"/>
</dbReference>
<dbReference type="RefSeq" id="XP_016239665.1">
    <property type="nucleotide sequence ID" value="XM_016374389.1"/>
</dbReference>
<dbReference type="HOGENOM" id="CLU_078562_0_0_1"/>
<evidence type="ECO:0000259" key="1">
    <source>
        <dbReference type="SMART" id="SM00849"/>
    </source>
</evidence>
<protein>
    <recommendedName>
        <fullName evidence="1">Metallo-beta-lactamase domain-containing protein</fullName>
    </recommendedName>
</protein>
<dbReference type="SUPFAM" id="SSF56281">
    <property type="entry name" value="Metallo-hydrolase/oxidoreductase"/>
    <property type="match status" value="1"/>
</dbReference>
<dbReference type="VEuPathDB" id="FungiDB:PV08_00021"/>
<dbReference type="Proteomes" id="UP000053328">
    <property type="component" value="Unassembled WGS sequence"/>
</dbReference>
<reference evidence="2 3" key="1">
    <citation type="submission" date="2015-01" db="EMBL/GenBank/DDBJ databases">
        <title>The Genome Sequence of Exophiala spinifera CBS89968.</title>
        <authorList>
            <consortium name="The Broad Institute Genomics Platform"/>
            <person name="Cuomo C."/>
            <person name="de Hoog S."/>
            <person name="Gorbushina A."/>
            <person name="Stielow B."/>
            <person name="Teixiera M."/>
            <person name="Abouelleil A."/>
            <person name="Chapman S.B."/>
            <person name="Priest M."/>
            <person name="Young S.K."/>
            <person name="Wortman J."/>
            <person name="Nusbaum C."/>
            <person name="Birren B."/>
        </authorList>
    </citation>
    <scope>NUCLEOTIDE SEQUENCE [LARGE SCALE GENOMIC DNA]</scope>
    <source>
        <strain evidence="2 3">CBS 89968</strain>
    </source>
</reference>
<dbReference type="AlphaFoldDB" id="A0A0D2C7B6"/>
<dbReference type="InterPro" id="IPR001279">
    <property type="entry name" value="Metallo-B-lactamas"/>
</dbReference>
<dbReference type="EMBL" id="KN847492">
    <property type="protein sequence ID" value="KIW19449.1"/>
    <property type="molecule type" value="Genomic_DNA"/>
</dbReference>